<keyword evidence="4" id="KW-1185">Reference proteome</keyword>
<sequence length="583" mass="65135">MAGHGDNRDYGSGSRNPGGGGRDYDGYREYEVGTVVMTGTGEMAAIGVKAVTEGSAGLDRTRRILPIDPLESKVSEIGKSVTAVCQYVEVEQQKKASKERRKAERKESEERAAAERAEAELIKKKKEDKARKEVERKEEIHKSLDIKMAVRVGELRENVREDIRSEIREAIGELCRVVSHGKEKVVEVVKSGAESSASSSETDELSMHTRNLCITEKRKRGPETAVEGSPPMELPPKRTPKRTPRQSRFDGLVFTPLDRNPGETVVMCPKINYEAMMDMFIRSTGYTIITSDEKVVLLEIKEDMKAAGLQQFVRWDNKGTLDSAYVIPKHKDLTRYRPIWPTYNEPMVRTSRVVARGLNFLLSKLPTNDHFNLPAVSQLTAKLNRVNTKIRRLGSLTNLTAQTFDIKDMFSRLPHVDIMKAVRWLLNFHSEKGHTFMRVNTRGRGASFGLTTRADHWRKVEFVDLCKFVEIALQHTYTHATTVLLRQDVGIPMGKSTSPPLACILCAYAKVTFLRSLGRYAHNVFGIRLMDDVLLVVASLSGVNDIIEVNSSGATVANMVIGSFSPTRLAMSAPRSPPSSRSV</sequence>
<dbReference type="EMBL" id="BFEA01000253">
    <property type="protein sequence ID" value="GBG76797.1"/>
    <property type="molecule type" value="Genomic_DNA"/>
</dbReference>
<evidence type="ECO:0000256" key="1">
    <source>
        <dbReference type="SAM" id="Coils"/>
    </source>
</evidence>
<reference evidence="3 4" key="1">
    <citation type="journal article" date="2018" name="Cell">
        <title>The Chara Genome: Secondary Complexity and Implications for Plant Terrestrialization.</title>
        <authorList>
            <person name="Nishiyama T."/>
            <person name="Sakayama H."/>
            <person name="Vries J.D."/>
            <person name="Buschmann H."/>
            <person name="Saint-Marcoux D."/>
            <person name="Ullrich K.K."/>
            <person name="Haas F.B."/>
            <person name="Vanderstraeten L."/>
            <person name="Becker D."/>
            <person name="Lang D."/>
            <person name="Vosolsobe S."/>
            <person name="Rombauts S."/>
            <person name="Wilhelmsson P.K.I."/>
            <person name="Janitza P."/>
            <person name="Kern R."/>
            <person name="Heyl A."/>
            <person name="Rumpler F."/>
            <person name="Villalobos L.I.A.C."/>
            <person name="Clay J.M."/>
            <person name="Skokan R."/>
            <person name="Toyoda A."/>
            <person name="Suzuki Y."/>
            <person name="Kagoshima H."/>
            <person name="Schijlen E."/>
            <person name="Tajeshwar N."/>
            <person name="Catarino B."/>
            <person name="Hetherington A.J."/>
            <person name="Saltykova A."/>
            <person name="Bonnot C."/>
            <person name="Breuninger H."/>
            <person name="Symeonidi A."/>
            <person name="Radhakrishnan G.V."/>
            <person name="Van Nieuwerburgh F."/>
            <person name="Deforce D."/>
            <person name="Chang C."/>
            <person name="Karol K.G."/>
            <person name="Hedrich R."/>
            <person name="Ulvskov P."/>
            <person name="Glockner G."/>
            <person name="Delwiche C.F."/>
            <person name="Petrasek J."/>
            <person name="Van de Peer Y."/>
            <person name="Friml J."/>
            <person name="Beilby M."/>
            <person name="Dolan L."/>
            <person name="Kohara Y."/>
            <person name="Sugano S."/>
            <person name="Fujiyama A."/>
            <person name="Delaux P.-M."/>
            <person name="Quint M."/>
            <person name="TheiBen G."/>
            <person name="Hagemann M."/>
            <person name="Harholt J."/>
            <person name="Dunand C."/>
            <person name="Zachgo S."/>
            <person name="Langdale J."/>
            <person name="Maumus F."/>
            <person name="Straeten D.V.D."/>
            <person name="Gould S.B."/>
            <person name="Rensing S.A."/>
        </authorList>
    </citation>
    <scope>NUCLEOTIDE SEQUENCE [LARGE SCALE GENOMIC DNA]</scope>
    <source>
        <strain evidence="3 4">S276</strain>
    </source>
</reference>
<comment type="caution">
    <text evidence="3">The sequence shown here is derived from an EMBL/GenBank/DDBJ whole genome shotgun (WGS) entry which is preliminary data.</text>
</comment>
<organism evidence="3 4">
    <name type="scientific">Chara braunii</name>
    <name type="common">Braun's stonewort</name>
    <dbReference type="NCBI Taxonomy" id="69332"/>
    <lineage>
        <taxon>Eukaryota</taxon>
        <taxon>Viridiplantae</taxon>
        <taxon>Streptophyta</taxon>
        <taxon>Charophyceae</taxon>
        <taxon>Charales</taxon>
        <taxon>Characeae</taxon>
        <taxon>Chara</taxon>
    </lineage>
</organism>
<dbReference type="AlphaFoldDB" id="A0A388L3C3"/>
<evidence type="ECO:0000256" key="2">
    <source>
        <dbReference type="SAM" id="MobiDB-lite"/>
    </source>
</evidence>
<accession>A0A388L3C3</accession>
<dbReference type="Gramene" id="GBG76797">
    <property type="protein sequence ID" value="GBG76797"/>
    <property type="gene ID" value="CBR_g23012"/>
</dbReference>
<evidence type="ECO:0008006" key="5">
    <source>
        <dbReference type="Google" id="ProtNLM"/>
    </source>
</evidence>
<keyword evidence="1" id="KW-0175">Coiled coil</keyword>
<dbReference type="Proteomes" id="UP000265515">
    <property type="component" value="Unassembled WGS sequence"/>
</dbReference>
<feature type="region of interest" description="Disordered" evidence="2">
    <location>
        <begin position="192"/>
        <end position="254"/>
    </location>
</feature>
<name>A0A388L3C3_CHABU</name>
<gene>
    <name evidence="3" type="ORF">CBR_g23012</name>
</gene>
<feature type="region of interest" description="Disordered" evidence="2">
    <location>
        <begin position="1"/>
        <end position="27"/>
    </location>
</feature>
<feature type="coiled-coil region" evidence="1">
    <location>
        <begin position="87"/>
        <end position="127"/>
    </location>
</feature>
<proteinExistence type="predicted"/>
<protein>
    <recommendedName>
        <fullName evidence="5">Reverse transcriptase domain-containing protein</fullName>
    </recommendedName>
</protein>
<evidence type="ECO:0000313" key="4">
    <source>
        <dbReference type="Proteomes" id="UP000265515"/>
    </source>
</evidence>
<evidence type="ECO:0000313" key="3">
    <source>
        <dbReference type="EMBL" id="GBG76797.1"/>
    </source>
</evidence>